<evidence type="ECO:0000313" key="2">
    <source>
        <dbReference type="EMBL" id="AAX24964.2"/>
    </source>
</evidence>
<organism evidence="2">
    <name type="scientific">Schistosoma japonicum</name>
    <name type="common">Blood fluke</name>
    <dbReference type="NCBI Taxonomy" id="6182"/>
    <lineage>
        <taxon>Eukaryota</taxon>
        <taxon>Metazoa</taxon>
        <taxon>Spiralia</taxon>
        <taxon>Lophotrochozoa</taxon>
        <taxon>Platyhelminthes</taxon>
        <taxon>Trematoda</taxon>
        <taxon>Digenea</taxon>
        <taxon>Strigeidida</taxon>
        <taxon>Schistosomatoidea</taxon>
        <taxon>Schistosomatidae</taxon>
        <taxon>Schistosoma</taxon>
    </lineage>
</organism>
<feature type="non-terminal residue" evidence="2">
    <location>
        <position position="1"/>
    </location>
</feature>
<protein>
    <submittedName>
        <fullName evidence="2">SJCHGC06174 protein</fullName>
    </submittedName>
</protein>
<feature type="region of interest" description="Disordered" evidence="1">
    <location>
        <begin position="26"/>
        <end position="45"/>
    </location>
</feature>
<reference evidence="2" key="1">
    <citation type="journal article" date="2006" name="PLoS Pathog.">
        <title>New perspectives on host-parasite interplay by comparative transcriptomic and proteomic analyses of Schistosoma japonicum.</title>
        <authorList>
            <person name="Liu F."/>
            <person name="Lu J."/>
            <person name="Hu W."/>
            <person name="Wang S.Y."/>
            <person name="Cui S.J."/>
            <person name="Chi M."/>
            <person name="Yan Q."/>
            <person name="Wang X.R."/>
            <person name="Song H.D."/>
            <person name="Xu X.N."/>
            <person name="Wang J.J."/>
            <person name="Zhang X.L."/>
            <person name="Zhang X."/>
            <person name="Wang Z.Q."/>
            <person name="Xue C.L."/>
            <person name="Brindley P.J."/>
            <person name="McManus D.P."/>
            <person name="Yang P.Y."/>
            <person name="Feng Z."/>
            <person name="Chen Z."/>
            <person name="Han Z.G."/>
        </authorList>
    </citation>
    <scope>NUCLEOTIDE SEQUENCE</scope>
</reference>
<dbReference type="AlphaFoldDB" id="Q5C5W0"/>
<evidence type="ECO:0000256" key="1">
    <source>
        <dbReference type="SAM" id="MobiDB-lite"/>
    </source>
</evidence>
<accession>Q5C5W0</accession>
<dbReference type="EMBL" id="AY809075">
    <property type="protein sequence ID" value="AAX24964.2"/>
    <property type="molecule type" value="mRNA"/>
</dbReference>
<feature type="compositionally biased region" description="Basic and acidic residues" evidence="1">
    <location>
        <begin position="26"/>
        <end position="40"/>
    </location>
</feature>
<proteinExistence type="evidence at transcript level"/>
<sequence>YQSSGLLTNNGYSEFTDYVQSYYQEHKHEEEKLNNSNDKRSRLRNRQSYATDTICSIRNNNHWKLLSKNLYNRLGKLSASNLQRTGSSVTSKSSTATNEKSIKEMLFRSNHFNVPQLSATGSSISDMVLLSGFQSPISKSSQVSLNDIDIYPINNMKLIQVHLMNTSNKENKTNSISNFVQEIVMQYVGASQSCHSSFNQDENYGCKFKLLPSTS</sequence>
<name>Q5C5W0_SCHJA</name>